<keyword evidence="2" id="KW-0560">Oxidoreductase</keyword>
<evidence type="ECO:0000313" key="5">
    <source>
        <dbReference type="Proteomes" id="UP000176998"/>
    </source>
</evidence>
<dbReference type="GO" id="GO:0051287">
    <property type="term" value="F:NAD binding"/>
    <property type="evidence" value="ECO:0007669"/>
    <property type="project" value="InterPro"/>
</dbReference>
<comment type="similarity">
    <text evidence="1">Belongs to the D-isomer specific 2-hydroxyacid dehydrogenase family.</text>
</comment>
<accession>A0A1G4BB06</accession>
<dbReference type="InterPro" id="IPR050223">
    <property type="entry name" value="D-isomer_2-hydroxyacid_DH"/>
</dbReference>
<dbReference type="Proteomes" id="UP000176998">
    <property type="component" value="Unassembled WGS sequence"/>
</dbReference>
<comment type="caution">
    <text evidence="4">The sequence shown here is derived from an EMBL/GenBank/DDBJ whole genome shotgun (WGS) entry which is preliminary data.</text>
</comment>
<dbReference type="PANTHER" id="PTHR10996:SF257">
    <property type="entry name" value="GLYOXYLATE REDUCTASE 1"/>
    <property type="match status" value="1"/>
</dbReference>
<dbReference type="GO" id="GO:0005829">
    <property type="term" value="C:cytosol"/>
    <property type="evidence" value="ECO:0007669"/>
    <property type="project" value="TreeGrafter"/>
</dbReference>
<dbReference type="SUPFAM" id="SSF52283">
    <property type="entry name" value="Formate/glycerate dehydrogenase catalytic domain-like"/>
    <property type="match status" value="1"/>
</dbReference>
<reference evidence="4 5" key="1">
    <citation type="submission" date="2016-09" db="EMBL/GenBank/DDBJ databases">
        <authorList>
            <person name="Capua I."/>
            <person name="De Benedictis P."/>
            <person name="Joannis T."/>
            <person name="Lombin L.H."/>
            <person name="Cattoli G."/>
        </authorList>
    </citation>
    <scope>NUCLEOTIDE SEQUENCE [LARGE SCALE GENOMIC DNA]</scope>
    <source>
        <strain evidence="4 5">IMI 309357</strain>
    </source>
</reference>
<dbReference type="GO" id="GO:0030267">
    <property type="term" value="F:glyoxylate reductase (NADPH) activity"/>
    <property type="evidence" value="ECO:0007669"/>
    <property type="project" value="TreeGrafter"/>
</dbReference>
<dbReference type="SUPFAM" id="SSF51735">
    <property type="entry name" value="NAD(P)-binding Rossmann-fold domains"/>
    <property type="match status" value="1"/>
</dbReference>
<organism evidence="4 5">
    <name type="scientific">Colletotrichum orchidophilum</name>
    <dbReference type="NCBI Taxonomy" id="1209926"/>
    <lineage>
        <taxon>Eukaryota</taxon>
        <taxon>Fungi</taxon>
        <taxon>Dikarya</taxon>
        <taxon>Ascomycota</taxon>
        <taxon>Pezizomycotina</taxon>
        <taxon>Sordariomycetes</taxon>
        <taxon>Hypocreomycetidae</taxon>
        <taxon>Glomerellales</taxon>
        <taxon>Glomerellaceae</taxon>
        <taxon>Colletotrichum</taxon>
    </lineage>
</organism>
<protein>
    <recommendedName>
        <fullName evidence="3">D-isomer specific 2-hydroxyacid dehydrogenase catalytic domain-containing protein</fullName>
    </recommendedName>
</protein>
<dbReference type="InterPro" id="IPR006139">
    <property type="entry name" value="D-isomer_2_OHA_DH_cat_dom"/>
</dbReference>
<dbReference type="OrthoDB" id="9991913at2759"/>
<evidence type="ECO:0000313" key="4">
    <source>
        <dbReference type="EMBL" id="OHE98587.1"/>
    </source>
</evidence>
<gene>
    <name evidence="4" type="ORF">CORC01_06038</name>
</gene>
<name>A0A1G4BB06_9PEZI</name>
<dbReference type="EMBL" id="MJBS01000044">
    <property type="protein sequence ID" value="OHE98587.1"/>
    <property type="molecule type" value="Genomic_DNA"/>
</dbReference>
<evidence type="ECO:0000256" key="1">
    <source>
        <dbReference type="ARBA" id="ARBA00005854"/>
    </source>
</evidence>
<evidence type="ECO:0000256" key="2">
    <source>
        <dbReference type="ARBA" id="ARBA00023002"/>
    </source>
</evidence>
<dbReference type="RefSeq" id="XP_022475736.1">
    <property type="nucleotide sequence ID" value="XM_022617680.1"/>
</dbReference>
<keyword evidence="5" id="KW-1185">Reference proteome</keyword>
<dbReference type="Pfam" id="PF00389">
    <property type="entry name" value="2-Hacid_dh"/>
    <property type="match status" value="1"/>
</dbReference>
<dbReference type="STRING" id="1209926.A0A1G4BB06"/>
<evidence type="ECO:0000259" key="3">
    <source>
        <dbReference type="Pfam" id="PF00389"/>
    </source>
</evidence>
<dbReference type="PANTHER" id="PTHR10996">
    <property type="entry name" value="2-HYDROXYACID DEHYDROGENASE-RELATED"/>
    <property type="match status" value="1"/>
</dbReference>
<sequence>MATERDLDGGVRLSSIFLDMEFKEADGRAELLATLNVPFQDEGEERSSIKAAKDFDQTRLPSREGLISLKTGRSTSVAGKFDENSSNHFPPSLKYICHTDAGYDQIDINACTRRDIIVTRRLNPAFNILRILQSGTSKKVSSCPITPRQDVGNPWHGLYRPSCQAPCQTRRARDDVSQPEAAARRATSDCSYAPADELFSTSDITSVHVPLSAGTPHMIVLNEGIVAAVGLDVYEKEPLVDERLVKNH</sequence>
<feature type="domain" description="D-isomer specific 2-hydroxyacid dehydrogenase catalytic" evidence="3">
    <location>
        <begin position="76"/>
        <end position="120"/>
    </location>
</feature>
<dbReference type="AlphaFoldDB" id="A0A1G4BB06"/>
<dbReference type="Gene3D" id="3.40.50.720">
    <property type="entry name" value="NAD(P)-binding Rossmann-like Domain"/>
    <property type="match status" value="1"/>
</dbReference>
<dbReference type="InterPro" id="IPR036291">
    <property type="entry name" value="NAD(P)-bd_dom_sf"/>
</dbReference>
<dbReference type="GO" id="GO:0016618">
    <property type="term" value="F:hydroxypyruvate reductase [NAD(P)H] activity"/>
    <property type="evidence" value="ECO:0007669"/>
    <property type="project" value="TreeGrafter"/>
</dbReference>
<dbReference type="GeneID" id="34559190"/>
<proteinExistence type="inferred from homology"/>